<keyword evidence="5 9" id="KW-0378">Hydrolase</keyword>
<dbReference type="RefSeq" id="WP_270075261.1">
    <property type="nucleotide sequence ID" value="NZ_JAJAQC010000102.1"/>
</dbReference>
<dbReference type="InterPro" id="IPR006549">
    <property type="entry name" value="HAD-SF_hydro_IIIA"/>
</dbReference>
<evidence type="ECO:0000256" key="4">
    <source>
        <dbReference type="ARBA" id="ARBA00022723"/>
    </source>
</evidence>
<reference evidence="9" key="1">
    <citation type="submission" date="2021-10" db="EMBL/GenBank/DDBJ databases">
        <title>Streptomonospora sp. nov., isolated from mangrove soil.</title>
        <authorList>
            <person name="Chen X."/>
            <person name="Ge X."/>
            <person name="Liu W."/>
        </authorList>
    </citation>
    <scope>NUCLEOTIDE SEQUENCE</scope>
    <source>
        <strain evidence="9">S1-112</strain>
    </source>
</reference>
<dbReference type="Proteomes" id="UP001140076">
    <property type="component" value="Unassembled WGS sequence"/>
</dbReference>
<name>A0A9X3NRV9_9ACTN</name>
<dbReference type="NCBIfam" id="TIGR01662">
    <property type="entry name" value="HAD-SF-IIIA"/>
    <property type="match status" value="1"/>
</dbReference>
<dbReference type="GO" id="GO:0046872">
    <property type="term" value="F:metal ion binding"/>
    <property type="evidence" value="ECO:0007669"/>
    <property type="project" value="UniProtKB-KW"/>
</dbReference>
<dbReference type="GO" id="GO:0016791">
    <property type="term" value="F:phosphatase activity"/>
    <property type="evidence" value="ECO:0007669"/>
    <property type="project" value="InterPro"/>
</dbReference>
<comment type="subcellular location">
    <subcellularLocation>
        <location evidence="1">Cytoplasm</location>
    </subcellularLocation>
</comment>
<evidence type="ECO:0000313" key="10">
    <source>
        <dbReference type="Proteomes" id="UP001140076"/>
    </source>
</evidence>
<dbReference type="NCBIfam" id="TIGR01509">
    <property type="entry name" value="HAD-SF-IA-v3"/>
    <property type="match status" value="1"/>
</dbReference>
<feature type="non-terminal residue" evidence="9">
    <location>
        <position position="1"/>
    </location>
</feature>
<protein>
    <recommendedName>
        <fullName evidence="7">D,D-heptose 1,7-bisphosphate phosphatase</fullName>
    </recommendedName>
</protein>
<dbReference type="Gene3D" id="3.40.50.1000">
    <property type="entry name" value="HAD superfamily/HAD-like"/>
    <property type="match status" value="1"/>
</dbReference>
<proteinExistence type="inferred from homology"/>
<comment type="caution">
    <text evidence="9">The sequence shown here is derived from an EMBL/GenBank/DDBJ whole genome shotgun (WGS) entry which is preliminary data.</text>
</comment>
<dbReference type="InterPro" id="IPR006543">
    <property type="entry name" value="Histidinol-phos"/>
</dbReference>
<dbReference type="NCBIfam" id="TIGR01656">
    <property type="entry name" value="Histidinol-ppas"/>
    <property type="match status" value="1"/>
</dbReference>
<dbReference type="InterPro" id="IPR023214">
    <property type="entry name" value="HAD_sf"/>
</dbReference>
<evidence type="ECO:0000256" key="3">
    <source>
        <dbReference type="ARBA" id="ARBA00022490"/>
    </source>
</evidence>
<evidence type="ECO:0000313" key="9">
    <source>
        <dbReference type="EMBL" id="MDA0568030.1"/>
    </source>
</evidence>
<evidence type="ECO:0000256" key="1">
    <source>
        <dbReference type="ARBA" id="ARBA00004496"/>
    </source>
</evidence>
<dbReference type="InterPro" id="IPR006439">
    <property type="entry name" value="HAD-SF_hydro_IA"/>
</dbReference>
<keyword evidence="6" id="KW-0119">Carbohydrate metabolism</keyword>
<dbReference type="AlphaFoldDB" id="A0A9X3NRV9"/>
<dbReference type="InterPro" id="IPR004446">
    <property type="entry name" value="Heptose_bisP_phosphatase"/>
</dbReference>
<comment type="similarity">
    <text evidence="2">Belongs to the GmhB family.</text>
</comment>
<dbReference type="GO" id="GO:0005737">
    <property type="term" value="C:cytoplasm"/>
    <property type="evidence" value="ECO:0007669"/>
    <property type="project" value="UniProtKB-SubCell"/>
</dbReference>
<evidence type="ECO:0000256" key="7">
    <source>
        <dbReference type="ARBA" id="ARBA00031828"/>
    </source>
</evidence>
<evidence type="ECO:0000256" key="5">
    <source>
        <dbReference type="ARBA" id="ARBA00022801"/>
    </source>
</evidence>
<dbReference type="EMBL" id="JAJAQC010000102">
    <property type="protein sequence ID" value="MDA0568030.1"/>
    <property type="molecule type" value="Genomic_DNA"/>
</dbReference>
<feature type="chain" id="PRO_5040960931" description="D,D-heptose 1,7-bisphosphate phosphatase" evidence="8">
    <location>
        <begin position="30"/>
        <end position="297"/>
    </location>
</feature>
<evidence type="ECO:0000256" key="6">
    <source>
        <dbReference type="ARBA" id="ARBA00023277"/>
    </source>
</evidence>
<evidence type="ECO:0000256" key="2">
    <source>
        <dbReference type="ARBA" id="ARBA00005628"/>
    </source>
</evidence>
<keyword evidence="10" id="KW-1185">Reference proteome</keyword>
<organism evidence="9 10">
    <name type="scientific">Streptomonospora mangrovi</name>
    <dbReference type="NCBI Taxonomy" id="2883123"/>
    <lineage>
        <taxon>Bacteria</taxon>
        <taxon>Bacillati</taxon>
        <taxon>Actinomycetota</taxon>
        <taxon>Actinomycetes</taxon>
        <taxon>Streptosporangiales</taxon>
        <taxon>Nocardiopsidaceae</taxon>
        <taxon>Streptomonospora</taxon>
    </lineage>
</organism>
<feature type="signal peptide" evidence="8">
    <location>
        <begin position="1"/>
        <end position="29"/>
    </location>
</feature>
<sequence length="297" mass="30616">PPRPPAPATRTARAAAALSVRALPAPAAAAAAAAAALPALRRAAAPAPGLARTARASRAAAAGLGLVWAAMTAEFAWRRIAPGPRTPAEIWRMAATSALIPPAACAQRLAGEWRHRAARPHRARPVKAVLFDRDGTLVHDVPYNAEPGKVRPVEGAREALDRVRAAGLRLGVVSNQSGVARGLITPDQLQEVNAAVEARLGPFDVWCVCPHGEADGCDCRKPRPGLVHQAAAALGVDPAECVVIGDIGADMAAARAAGARGILVPNGRTRPEETAAAPETAPHLAAAVRRVLRAEAR</sequence>
<keyword evidence="3" id="KW-0963">Cytoplasm</keyword>
<dbReference type="SUPFAM" id="SSF56784">
    <property type="entry name" value="HAD-like"/>
    <property type="match status" value="1"/>
</dbReference>
<accession>A0A9X3NRV9</accession>
<evidence type="ECO:0000256" key="8">
    <source>
        <dbReference type="SAM" id="SignalP"/>
    </source>
</evidence>
<gene>
    <name evidence="9" type="ORF">LG943_27460</name>
</gene>
<dbReference type="PANTHER" id="PTHR42891">
    <property type="entry name" value="D-GLYCERO-BETA-D-MANNO-HEPTOSE-1,7-BISPHOSPHATE 7-PHOSPHATASE"/>
    <property type="match status" value="1"/>
</dbReference>
<keyword evidence="4" id="KW-0479">Metal-binding</keyword>
<dbReference type="GO" id="GO:0005975">
    <property type="term" value="P:carbohydrate metabolic process"/>
    <property type="evidence" value="ECO:0007669"/>
    <property type="project" value="InterPro"/>
</dbReference>
<dbReference type="PANTHER" id="PTHR42891:SF1">
    <property type="entry name" value="D-GLYCERO-BETA-D-MANNO-HEPTOSE-1,7-BISPHOSPHATE 7-PHOSPHATASE"/>
    <property type="match status" value="1"/>
</dbReference>
<dbReference type="Pfam" id="PF13242">
    <property type="entry name" value="Hydrolase_like"/>
    <property type="match status" value="1"/>
</dbReference>
<dbReference type="InterPro" id="IPR036412">
    <property type="entry name" value="HAD-like_sf"/>
</dbReference>
<keyword evidence="8" id="KW-0732">Signal</keyword>